<dbReference type="EMBL" id="JACXWY010000005">
    <property type="protein sequence ID" value="MBD3845959.1"/>
    <property type="molecule type" value="Genomic_DNA"/>
</dbReference>
<sequence>MSTTPNQVGGNIILLLQDRQPGPLSFAVIRQQLSLNKVALARALARLVAIEAVHVDEQHRLVTLLDAAVEIEEPAEVEAPAPGLSIEQERRLHDAILQRAARLAKARDLRGAVGLLNAAAERSRSEVATNFLVLADLYSAGHRRYPDITPTESEQLRRRSGYLTGADIDDALASER</sequence>
<dbReference type="AlphaFoldDB" id="A0A927EC11"/>
<comment type="caution">
    <text evidence="1">The sequence shown here is derived from an EMBL/GenBank/DDBJ whole genome shotgun (WGS) entry which is preliminary data.</text>
</comment>
<name>A0A927EC11_9HYPH</name>
<gene>
    <name evidence="1" type="ORF">IED13_09640</name>
</gene>
<proteinExistence type="predicted"/>
<dbReference type="Proteomes" id="UP000619295">
    <property type="component" value="Unassembled WGS sequence"/>
</dbReference>
<evidence type="ECO:0000313" key="1">
    <source>
        <dbReference type="EMBL" id="MBD3845959.1"/>
    </source>
</evidence>
<accession>A0A927EC11</accession>
<organism evidence="1 2">
    <name type="scientific">Bosea spartocytisi</name>
    <dbReference type="NCBI Taxonomy" id="2773451"/>
    <lineage>
        <taxon>Bacteria</taxon>
        <taxon>Pseudomonadati</taxon>
        <taxon>Pseudomonadota</taxon>
        <taxon>Alphaproteobacteria</taxon>
        <taxon>Hyphomicrobiales</taxon>
        <taxon>Boseaceae</taxon>
        <taxon>Bosea</taxon>
    </lineage>
</organism>
<reference evidence="1" key="1">
    <citation type="submission" date="2020-09" db="EMBL/GenBank/DDBJ databases">
        <title>Bosea spartocytisi sp. nov. a root nodule endophyte of Spartocytisus supranubius in the high mountain ecosystem fo the Teide National Park (Canary Islands, Spain).</title>
        <authorList>
            <person name="Pulido-Suarez L."/>
            <person name="Peix A."/>
            <person name="Igual J.M."/>
            <person name="Socas-Perez N."/>
            <person name="Velazquez E."/>
            <person name="Flores-Felix J.D."/>
            <person name="Leon-Barrios M."/>
        </authorList>
    </citation>
    <scope>NUCLEOTIDE SEQUENCE</scope>
    <source>
        <strain evidence="1">SSUT16</strain>
    </source>
</reference>
<protein>
    <submittedName>
        <fullName evidence="1">Uncharacterized protein</fullName>
    </submittedName>
</protein>
<evidence type="ECO:0000313" key="2">
    <source>
        <dbReference type="Proteomes" id="UP000619295"/>
    </source>
</evidence>
<keyword evidence="2" id="KW-1185">Reference proteome</keyword>
<dbReference type="RefSeq" id="WP_191124050.1">
    <property type="nucleotide sequence ID" value="NZ_JACXWY010000005.1"/>
</dbReference>